<gene>
    <name evidence="2" type="ORF">KOI35_27460</name>
</gene>
<keyword evidence="1" id="KW-1133">Transmembrane helix</keyword>
<organism evidence="2 3">
    <name type="scientific">Paractinoplanes bogorensis</name>
    <dbReference type="NCBI Taxonomy" id="1610840"/>
    <lineage>
        <taxon>Bacteria</taxon>
        <taxon>Bacillati</taxon>
        <taxon>Actinomycetota</taxon>
        <taxon>Actinomycetes</taxon>
        <taxon>Micromonosporales</taxon>
        <taxon>Micromonosporaceae</taxon>
        <taxon>Paractinoplanes</taxon>
    </lineage>
</organism>
<dbReference type="RefSeq" id="WP_215791501.1">
    <property type="nucleotide sequence ID" value="NZ_JAHKKG010000008.1"/>
</dbReference>
<keyword evidence="1" id="KW-0812">Transmembrane</keyword>
<accession>A0ABS5YV58</accession>
<keyword evidence="3" id="KW-1185">Reference proteome</keyword>
<evidence type="ECO:0000256" key="1">
    <source>
        <dbReference type="SAM" id="Phobius"/>
    </source>
</evidence>
<keyword evidence="1" id="KW-0472">Membrane</keyword>
<evidence type="ECO:0000313" key="2">
    <source>
        <dbReference type="EMBL" id="MBU2667253.1"/>
    </source>
</evidence>
<dbReference type="Proteomes" id="UP001519654">
    <property type="component" value="Unassembled WGS sequence"/>
</dbReference>
<feature type="transmembrane region" description="Helical" evidence="1">
    <location>
        <begin position="41"/>
        <end position="69"/>
    </location>
</feature>
<sequence length="157" mass="16301">MDSVELRPNRRTGAGYGVLTAVVLLLVLAGVVAYLGSGRLLMAVVTAVVGLSITGFLTVITAALLLPALTADRSGVRGRTARGARLAATWDDITLDVGERAAPGTLRITLNGETLTLTGRSWSGFRDFVTLVAGTPAAASRLTPPAFAEVRRLTNSP</sequence>
<feature type="transmembrane region" description="Helical" evidence="1">
    <location>
        <begin position="12"/>
        <end position="35"/>
    </location>
</feature>
<proteinExistence type="predicted"/>
<reference evidence="2 3" key="1">
    <citation type="submission" date="2021-06" db="EMBL/GenBank/DDBJ databases">
        <title>Actinoplanes lichenicola sp. nov., and Actinoplanes ovalisporus sp. nov., isolated from lichen in Thailand.</title>
        <authorList>
            <person name="Saeng-In P."/>
            <person name="Kanchanasin P."/>
            <person name="Yuki M."/>
            <person name="Kudo T."/>
            <person name="Ohkuma M."/>
            <person name="Phongsopitanun W."/>
            <person name="Tanasupawat S."/>
        </authorList>
    </citation>
    <scope>NUCLEOTIDE SEQUENCE [LARGE SCALE GENOMIC DNA]</scope>
    <source>
        <strain evidence="2 3">NBRC 110975</strain>
    </source>
</reference>
<evidence type="ECO:0008006" key="4">
    <source>
        <dbReference type="Google" id="ProtNLM"/>
    </source>
</evidence>
<name>A0ABS5YV58_9ACTN</name>
<evidence type="ECO:0000313" key="3">
    <source>
        <dbReference type="Proteomes" id="UP001519654"/>
    </source>
</evidence>
<dbReference type="EMBL" id="JAHKKG010000008">
    <property type="protein sequence ID" value="MBU2667253.1"/>
    <property type="molecule type" value="Genomic_DNA"/>
</dbReference>
<comment type="caution">
    <text evidence="2">The sequence shown here is derived from an EMBL/GenBank/DDBJ whole genome shotgun (WGS) entry which is preliminary data.</text>
</comment>
<protein>
    <recommendedName>
        <fullName evidence="4">PH domain-containing protein</fullName>
    </recommendedName>
</protein>